<gene>
    <name evidence="2" type="ORF">W911_00565</name>
</gene>
<keyword evidence="1" id="KW-0472">Membrane</keyword>
<protein>
    <submittedName>
        <fullName evidence="2">Uncharacterized protein</fullName>
    </submittedName>
</protein>
<organism evidence="2 3">
    <name type="scientific">Hyphomicrobium nitrativorans NL23</name>
    <dbReference type="NCBI Taxonomy" id="1029756"/>
    <lineage>
        <taxon>Bacteria</taxon>
        <taxon>Pseudomonadati</taxon>
        <taxon>Pseudomonadota</taxon>
        <taxon>Alphaproteobacteria</taxon>
        <taxon>Hyphomicrobiales</taxon>
        <taxon>Hyphomicrobiaceae</taxon>
        <taxon>Hyphomicrobium</taxon>
    </lineage>
</organism>
<dbReference type="KEGG" id="hni:W911_00565"/>
<keyword evidence="3" id="KW-1185">Reference proteome</keyword>
<accession>V5SIP7</accession>
<dbReference type="AlphaFoldDB" id="V5SIP7"/>
<evidence type="ECO:0000256" key="1">
    <source>
        <dbReference type="SAM" id="Phobius"/>
    </source>
</evidence>
<dbReference type="HOGENOM" id="CLU_3184645_0_0_5"/>
<proteinExistence type="predicted"/>
<dbReference type="EMBL" id="CP006912">
    <property type="protein sequence ID" value="AHB49799.1"/>
    <property type="molecule type" value="Genomic_DNA"/>
</dbReference>
<keyword evidence="1" id="KW-1133">Transmembrane helix</keyword>
<sequence length="46" mass="4826">MGGFAEFAYKCGVCRVMLGKSFLMLVVATLLGPAVGVGLFVLLNTM</sequence>
<feature type="transmembrane region" description="Helical" evidence="1">
    <location>
        <begin position="22"/>
        <end position="43"/>
    </location>
</feature>
<evidence type="ECO:0000313" key="2">
    <source>
        <dbReference type="EMBL" id="AHB49799.1"/>
    </source>
</evidence>
<keyword evidence="1" id="KW-0812">Transmembrane</keyword>
<dbReference type="PATRIC" id="fig|1029756.8.peg.121"/>
<dbReference type="Proteomes" id="UP000018542">
    <property type="component" value="Chromosome"/>
</dbReference>
<evidence type="ECO:0000313" key="3">
    <source>
        <dbReference type="Proteomes" id="UP000018542"/>
    </source>
</evidence>
<reference evidence="2 3" key="1">
    <citation type="journal article" date="2014" name="Genome Announc.">
        <title>Complete Genome Sequence of Hyphomicrobium nitrativorans Strain NL23, a Denitrifying Bacterium Isolated from Biofilm of a Methanol-Fed Denitrification System Treating Seawater at the Montreal Biodome.</title>
        <authorList>
            <person name="Martineau C."/>
            <person name="Villeneuve C."/>
            <person name="Mauffrey F."/>
            <person name="Villemur R."/>
        </authorList>
    </citation>
    <scope>NUCLEOTIDE SEQUENCE [LARGE SCALE GENOMIC DNA]</scope>
    <source>
        <strain evidence="2">NL23</strain>
    </source>
</reference>
<name>V5SIP7_9HYPH</name>